<feature type="domain" description="Formyl transferase N-terminal" evidence="2">
    <location>
        <begin position="33"/>
        <end position="221"/>
    </location>
</feature>
<evidence type="ECO:0000256" key="1">
    <source>
        <dbReference type="ARBA" id="ARBA00012261"/>
    </source>
</evidence>
<accession>A0AAN7CAI1</accession>
<dbReference type="GO" id="GO:0004479">
    <property type="term" value="F:methionyl-tRNA formyltransferase activity"/>
    <property type="evidence" value="ECO:0007669"/>
    <property type="project" value="UniProtKB-EC"/>
</dbReference>
<evidence type="ECO:0000313" key="4">
    <source>
        <dbReference type="Proteomes" id="UP001303760"/>
    </source>
</evidence>
<dbReference type="InterPro" id="IPR041711">
    <property type="entry name" value="Met-tRNA-FMT_N"/>
</dbReference>
<dbReference type="GO" id="GO:0005739">
    <property type="term" value="C:mitochondrion"/>
    <property type="evidence" value="ECO:0007669"/>
    <property type="project" value="TreeGrafter"/>
</dbReference>
<dbReference type="PANTHER" id="PTHR11138:SF5">
    <property type="entry name" value="METHIONYL-TRNA FORMYLTRANSFERASE, MITOCHONDRIAL"/>
    <property type="match status" value="1"/>
</dbReference>
<reference evidence="3" key="1">
    <citation type="journal article" date="2023" name="Mol. Phylogenet. Evol.">
        <title>Genome-scale phylogeny and comparative genomics of the fungal order Sordariales.</title>
        <authorList>
            <person name="Hensen N."/>
            <person name="Bonometti L."/>
            <person name="Westerberg I."/>
            <person name="Brannstrom I.O."/>
            <person name="Guillou S."/>
            <person name="Cros-Aarteil S."/>
            <person name="Calhoun S."/>
            <person name="Haridas S."/>
            <person name="Kuo A."/>
            <person name="Mondo S."/>
            <person name="Pangilinan J."/>
            <person name="Riley R."/>
            <person name="LaButti K."/>
            <person name="Andreopoulos B."/>
            <person name="Lipzen A."/>
            <person name="Chen C."/>
            <person name="Yan M."/>
            <person name="Daum C."/>
            <person name="Ng V."/>
            <person name="Clum A."/>
            <person name="Steindorff A."/>
            <person name="Ohm R.A."/>
            <person name="Martin F."/>
            <person name="Silar P."/>
            <person name="Natvig D.O."/>
            <person name="Lalanne C."/>
            <person name="Gautier V."/>
            <person name="Ament-Velasquez S.L."/>
            <person name="Kruys A."/>
            <person name="Hutchinson M.I."/>
            <person name="Powell A.J."/>
            <person name="Barry K."/>
            <person name="Miller A.N."/>
            <person name="Grigoriev I.V."/>
            <person name="Debuchy R."/>
            <person name="Gladieux P."/>
            <person name="Hiltunen Thoren M."/>
            <person name="Johannesson H."/>
        </authorList>
    </citation>
    <scope>NUCLEOTIDE SEQUENCE</scope>
    <source>
        <strain evidence="3">CBS 532.94</strain>
    </source>
</reference>
<dbReference type="InterPro" id="IPR002376">
    <property type="entry name" value="Formyl_transf_N"/>
</dbReference>
<proteinExistence type="predicted"/>
<keyword evidence="4" id="KW-1185">Reference proteome</keyword>
<sequence>MLHLTRSLLRTAARPVPWRSSYSTAARASEPLRILFCGSDKFSCESLQALHDEHKRNADLIRSIDVVVRPSKPTGRGNKVMSEVPIRTLADQLNLPVHVRDTFTGWAMPKPNGDPINLIIAVSFGLFVPPRLINASKYGGLNVHPSLLPDLRGPAPIHHALLAERTHTGISIQTLSPKAFDEGTILLQTPAPGIPVPPQCTPQQLHDLLAPEGARMLVEALRRGLHVPPYQPVRENEVGPGSGKPALRHAPKITTADRQVRWAESEAGKAALQARVLGPLWSYVKTEEGVERRVILEDVEEVLDGVPLGSGGEKEGEERWRDVTFLQKPDGARKAEEDHGRGRTEVVTLKYGVDGSADGEAILVRMVDGSWLRVGRIKVEGSTSKPARSVLENMRSK</sequence>
<dbReference type="AlphaFoldDB" id="A0AAN7CAI1"/>
<dbReference type="EC" id="2.1.2.9" evidence="1"/>
<evidence type="ECO:0000259" key="2">
    <source>
        <dbReference type="Pfam" id="PF00551"/>
    </source>
</evidence>
<dbReference type="EMBL" id="MU860139">
    <property type="protein sequence ID" value="KAK4237428.1"/>
    <property type="molecule type" value="Genomic_DNA"/>
</dbReference>
<name>A0AAN7CAI1_9PEZI</name>
<comment type="caution">
    <text evidence="3">The sequence shown here is derived from an EMBL/GenBank/DDBJ whole genome shotgun (WGS) entry which is preliminary data.</text>
</comment>
<dbReference type="Pfam" id="PF00551">
    <property type="entry name" value="Formyl_trans_N"/>
    <property type="match status" value="1"/>
</dbReference>
<dbReference type="CDD" id="cd08646">
    <property type="entry name" value="FMT_core_Met-tRNA-FMT_N"/>
    <property type="match status" value="1"/>
</dbReference>
<dbReference type="InterPro" id="IPR036477">
    <property type="entry name" value="Formyl_transf_N_sf"/>
</dbReference>
<reference evidence="3" key="2">
    <citation type="submission" date="2023-05" db="EMBL/GenBank/DDBJ databases">
        <authorList>
            <consortium name="Lawrence Berkeley National Laboratory"/>
            <person name="Steindorff A."/>
            <person name="Hensen N."/>
            <person name="Bonometti L."/>
            <person name="Westerberg I."/>
            <person name="Brannstrom I.O."/>
            <person name="Guillou S."/>
            <person name="Cros-Aarteil S."/>
            <person name="Calhoun S."/>
            <person name="Haridas S."/>
            <person name="Kuo A."/>
            <person name="Mondo S."/>
            <person name="Pangilinan J."/>
            <person name="Riley R."/>
            <person name="Labutti K."/>
            <person name="Andreopoulos B."/>
            <person name="Lipzen A."/>
            <person name="Chen C."/>
            <person name="Yanf M."/>
            <person name="Daum C."/>
            <person name="Ng V."/>
            <person name="Clum A."/>
            <person name="Ohm R."/>
            <person name="Martin F."/>
            <person name="Silar P."/>
            <person name="Natvig D."/>
            <person name="Lalanne C."/>
            <person name="Gautier V."/>
            <person name="Ament-Velasquez S.L."/>
            <person name="Kruys A."/>
            <person name="Hutchinson M.I."/>
            <person name="Powell A.J."/>
            <person name="Barry K."/>
            <person name="Miller A.N."/>
            <person name="Grigoriev I.V."/>
            <person name="Debuchy R."/>
            <person name="Gladieux P."/>
            <person name="Thoren M.H."/>
            <person name="Johannesson H."/>
        </authorList>
    </citation>
    <scope>NUCLEOTIDE SEQUENCE</scope>
    <source>
        <strain evidence="3">CBS 532.94</strain>
    </source>
</reference>
<protein>
    <recommendedName>
        <fullName evidence="1">methionyl-tRNA formyltransferase</fullName>
        <ecNumber evidence="1">2.1.2.9</ecNumber>
    </recommendedName>
</protein>
<dbReference type="SUPFAM" id="SSF53328">
    <property type="entry name" value="Formyltransferase"/>
    <property type="match status" value="1"/>
</dbReference>
<dbReference type="PANTHER" id="PTHR11138">
    <property type="entry name" value="METHIONYL-TRNA FORMYLTRANSFERASE"/>
    <property type="match status" value="1"/>
</dbReference>
<evidence type="ECO:0000313" key="3">
    <source>
        <dbReference type="EMBL" id="KAK4237428.1"/>
    </source>
</evidence>
<organism evidence="3 4">
    <name type="scientific">Achaetomium macrosporum</name>
    <dbReference type="NCBI Taxonomy" id="79813"/>
    <lineage>
        <taxon>Eukaryota</taxon>
        <taxon>Fungi</taxon>
        <taxon>Dikarya</taxon>
        <taxon>Ascomycota</taxon>
        <taxon>Pezizomycotina</taxon>
        <taxon>Sordariomycetes</taxon>
        <taxon>Sordariomycetidae</taxon>
        <taxon>Sordariales</taxon>
        <taxon>Chaetomiaceae</taxon>
        <taxon>Achaetomium</taxon>
    </lineage>
</organism>
<gene>
    <name evidence="3" type="ORF">C8A03DRAFT_16030</name>
</gene>
<dbReference type="Gene3D" id="3.40.50.12230">
    <property type="match status" value="1"/>
</dbReference>
<dbReference type="Proteomes" id="UP001303760">
    <property type="component" value="Unassembled WGS sequence"/>
</dbReference>